<feature type="transmembrane region" description="Helical" evidence="7">
    <location>
        <begin position="162"/>
        <end position="187"/>
    </location>
</feature>
<dbReference type="PROSITE" id="PS50850">
    <property type="entry name" value="MFS"/>
    <property type="match status" value="1"/>
</dbReference>
<evidence type="ECO:0000313" key="10">
    <source>
        <dbReference type="Proteomes" id="UP000285146"/>
    </source>
</evidence>
<name>A0A423X899_9PEZI</name>
<comment type="subcellular location">
    <subcellularLocation>
        <location evidence="1">Membrane</location>
        <topology evidence="1">Multi-pass membrane protein</topology>
    </subcellularLocation>
</comment>
<dbReference type="SUPFAM" id="SSF103473">
    <property type="entry name" value="MFS general substrate transporter"/>
    <property type="match status" value="1"/>
</dbReference>
<organism evidence="9 10">
    <name type="scientific">Cytospora leucostoma</name>
    <dbReference type="NCBI Taxonomy" id="1230097"/>
    <lineage>
        <taxon>Eukaryota</taxon>
        <taxon>Fungi</taxon>
        <taxon>Dikarya</taxon>
        <taxon>Ascomycota</taxon>
        <taxon>Pezizomycotina</taxon>
        <taxon>Sordariomycetes</taxon>
        <taxon>Sordariomycetidae</taxon>
        <taxon>Diaporthales</taxon>
        <taxon>Cytosporaceae</taxon>
        <taxon>Cytospora</taxon>
    </lineage>
</organism>
<dbReference type="FunFam" id="1.20.1720.10:FF:000012">
    <property type="entry name" value="MFS toxin efflux pump (AflT)"/>
    <property type="match status" value="1"/>
</dbReference>
<dbReference type="OrthoDB" id="10021397at2759"/>
<dbReference type="FunCoup" id="A0A423X899">
    <property type="interactions" value="60"/>
</dbReference>
<feature type="domain" description="Major facilitator superfamily (MFS) profile" evidence="8">
    <location>
        <begin position="64"/>
        <end position="584"/>
    </location>
</feature>
<gene>
    <name evidence="9" type="ORF">VPNG_05198</name>
</gene>
<evidence type="ECO:0000256" key="4">
    <source>
        <dbReference type="ARBA" id="ARBA00022989"/>
    </source>
</evidence>
<feature type="transmembrane region" description="Helical" evidence="7">
    <location>
        <begin position="298"/>
        <end position="319"/>
    </location>
</feature>
<dbReference type="Gene3D" id="1.20.1720.10">
    <property type="entry name" value="Multidrug resistance protein D"/>
    <property type="match status" value="1"/>
</dbReference>
<dbReference type="PANTHER" id="PTHR23501:SF177">
    <property type="entry name" value="MAJOR FACILITATOR SUPERFAMILY (MFS) PROFILE DOMAIN-CONTAINING PROTEIN-RELATED"/>
    <property type="match status" value="1"/>
</dbReference>
<feature type="transmembrane region" description="Helical" evidence="7">
    <location>
        <begin position="400"/>
        <end position="420"/>
    </location>
</feature>
<feature type="compositionally biased region" description="Polar residues" evidence="6">
    <location>
        <begin position="17"/>
        <end position="45"/>
    </location>
</feature>
<feature type="transmembrane region" description="Helical" evidence="7">
    <location>
        <begin position="372"/>
        <end position="393"/>
    </location>
</feature>
<keyword evidence="10" id="KW-1185">Reference proteome</keyword>
<evidence type="ECO:0000313" key="9">
    <source>
        <dbReference type="EMBL" id="ROW12037.1"/>
    </source>
</evidence>
<keyword evidence="3 7" id="KW-0812">Transmembrane</keyword>
<feature type="transmembrane region" description="Helical" evidence="7">
    <location>
        <begin position="194"/>
        <end position="213"/>
    </location>
</feature>
<sequence>MGTLDTTGDVSLPGMSVTGSHSDMDQAPTSQLSDKPRSNDQLNSSDENKVDPGDYPSGFRLVLLVSAVMLVVFLSSLDQADANENKKTIVGTAIPKITDEFHGLSQVSWYGSAYFMCLGGFQSSWGKAYRYFNLKWTFILTVAIFELGSLICGVAPNANAFIVGRAIAGLGGAGLSTGSTVIFAFCVEPKKRPTLMGLIGIAYTLAAVIGPLLGGAFSEKVTWRWCFYINLPIGGLAVLVILFLFQTPKVAKTVHATWKEKLLHLDPIGITLAMGSIISFILALQYGGQTHAWNSSQVIGLLVGFVVITIAMCIWQVYYGEYAMVPLRLFKRRALWASSLFQFFFAGCYFLLLYYLPIYFQSVKGKTATQSGVANLPLVIAGCIAIVTGGIVVTKTRHAMPFMVVGAGLTTVACGLLYTLEVDTESAKWIGYQILGGFTIAFPFQNALNVAQAGVEHEDISTVTSTLYCKCADRGRLFAVVKNEISTDQNPEVFQVIGGAISISSAQSAFVNVLLSSLPNTAPTVDPALVLATGASQLREVFSPEELPGVIAAYMQGIQATFAVATGMVGVAFILSFLVPSKRLSVSPGDTVVMA</sequence>
<dbReference type="PANTHER" id="PTHR23501">
    <property type="entry name" value="MAJOR FACILITATOR SUPERFAMILY"/>
    <property type="match status" value="1"/>
</dbReference>
<evidence type="ECO:0000259" key="8">
    <source>
        <dbReference type="PROSITE" id="PS50850"/>
    </source>
</evidence>
<accession>A0A423X899</accession>
<dbReference type="Proteomes" id="UP000285146">
    <property type="component" value="Unassembled WGS sequence"/>
</dbReference>
<dbReference type="InParanoid" id="A0A423X899"/>
<feature type="transmembrane region" description="Helical" evidence="7">
    <location>
        <begin position="265"/>
        <end position="286"/>
    </location>
</feature>
<keyword evidence="5 7" id="KW-0472">Membrane</keyword>
<comment type="caution">
    <text evidence="9">The sequence shown here is derived from an EMBL/GenBank/DDBJ whole genome shotgun (WGS) entry which is preliminary data.</text>
</comment>
<proteinExistence type="predicted"/>
<feature type="transmembrane region" description="Helical" evidence="7">
    <location>
        <begin position="557"/>
        <end position="579"/>
    </location>
</feature>
<dbReference type="AlphaFoldDB" id="A0A423X899"/>
<dbReference type="EMBL" id="LKEB01000024">
    <property type="protein sequence ID" value="ROW12037.1"/>
    <property type="molecule type" value="Genomic_DNA"/>
</dbReference>
<keyword evidence="2" id="KW-0813">Transport</keyword>
<dbReference type="CDD" id="cd17502">
    <property type="entry name" value="MFS_Azr1_MDR_like"/>
    <property type="match status" value="1"/>
</dbReference>
<evidence type="ECO:0000256" key="3">
    <source>
        <dbReference type="ARBA" id="ARBA00022692"/>
    </source>
</evidence>
<dbReference type="Gene3D" id="1.20.1250.20">
    <property type="entry name" value="MFS general substrate transporter like domains"/>
    <property type="match status" value="1"/>
</dbReference>
<evidence type="ECO:0000256" key="2">
    <source>
        <dbReference type="ARBA" id="ARBA00022448"/>
    </source>
</evidence>
<feature type="transmembrane region" description="Helical" evidence="7">
    <location>
        <begin position="136"/>
        <end position="156"/>
    </location>
</feature>
<protein>
    <recommendedName>
        <fullName evidence="8">Major facilitator superfamily (MFS) profile domain-containing protein</fullName>
    </recommendedName>
</protein>
<feature type="region of interest" description="Disordered" evidence="6">
    <location>
        <begin position="1"/>
        <end position="51"/>
    </location>
</feature>
<evidence type="ECO:0000256" key="7">
    <source>
        <dbReference type="SAM" id="Phobius"/>
    </source>
</evidence>
<dbReference type="InterPro" id="IPR020846">
    <property type="entry name" value="MFS_dom"/>
</dbReference>
<dbReference type="GO" id="GO:0022857">
    <property type="term" value="F:transmembrane transporter activity"/>
    <property type="evidence" value="ECO:0007669"/>
    <property type="project" value="InterPro"/>
</dbReference>
<evidence type="ECO:0000256" key="1">
    <source>
        <dbReference type="ARBA" id="ARBA00004141"/>
    </source>
</evidence>
<dbReference type="InterPro" id="IPR036259">
    <property type="entry name" value="MFS_trans_sf"/>
</dbReference>
<feature type="transmembrane region" description="Helical" evidence="7">
    <location>
        <begin position="340"/>
        <end position="360"/>
    </location>
</feature>
<feature type="transmembrane region" description="Helical" evidence="7">
    <location>
        <begin position="225"/>
        <end position="245"/>
    </location>
</feature>
<dbReference type="GO" id="GO:0005886">
    <property type="term" value="C:plasma membrane"/>
    <property type="evidence" value="ECO:0007669"/>
    <property type="project" value="TreeGrafter"/>
</dbReference>
<evidence type="ECO:0000256" key="6">
    <source>
        <dbReference type="SAM" id="MobiDB-lite"/>
    </source>
</evidence>
<reference evidence="9 10" key="1">
    <citation type="submission" date="2015-09" db="EMBL/GenBank/DDBJ databases">
        <title>Host preference determinants of Valsa canker pathogens revealed by comparative genomics.</title>
        <authorList>
            <person name="Yin Z."/>
            <person name="Huang L."/>
        </authorList>
    </citation>
    <scope>NUCLEOTIDE SEQUENCE [LARGE SCALE GENOMIC DNA]</scope>
    <source>
        <strain evidence="9 10">SXYLt</strain>
    </source>
</reference>
<dbReference type="Pfam" id="PF07690">
    <property type="entry name" value="MFS_1"/>
    <property type="match status" value="1"/>
</dbReference>
<dbReference type="InterPro" id="IPR011701">
    <property type="entry name" value="MFS"/>
</dbReference>
<feature type="transmembrane region" description="Helical" evidence="7">
    <location>
        <begin position="58"/>
        <end position="77"/>
    </location>
</feature>
<evidence type="ECO:0000256" key="5">
    <source>
        <dbReference type="ARBA" id="ARBA00023136"/>
    </source>
</evidence>
<keyword evidence="4 7" id="KW-1133">Transmembrane helix</keyword>